<evidence type="ECO:0000256" key="1">
    <source>
        <dbReference type="SAM" id="MobiDB-lite"/>
    </source>
</evidence>
<feature type="compositionally biased region" description="Acidic residues" evidence="1">
    <location>
        <begin position="99"/>
        <end position="109"/>
    </location>
</feature>
<organism evidence="2 3">
    <name type="scientific">Paramarasmius palmivorus</name>
    <dbReference type="NCBI Taxonomy" id="297713"/>
    <lineage>
        <taxon>Eukaryota</taxon>
        <taxon>Fungi</taxon>
        <taxon>Dikarya</taxon>
        <taxon>Basidiomycota</taxon>
        <taxon>Agaricomycotina</taxon>
        <taxon>Agaricomycetes</taxon>
        <taxon>Agaricomycetidae</taxon>
        <taxon>Agaricales</taxon>
        <taxon>Marasmiineae</taxon>
        <taxon>Marasmiaceae</taxon>
        <taxon>Paramarasmius</taxon>
    </lineage>
</organism>
<name>A0AAW0C6A4_9AGAR</name>
<dbReference type="AlphaFoldDB" id="A0AAW0C6A4"/>
<comment type="caution">
    <text evidence="2">The sequence shown here is derived from an EMBL/GenBank/DDBJ whole genome shotgun (WGS) entry which is preliminary data.</text>
</comment>
<dbReference type="Proteomes" id="UP001383192">
    <property type="component" value="Unassembled WGS sequence"/>
</dbReference>
<keyword evidence="3" id="KW-1185">Reference proteome</keyword>
<feature type="region of interest" description="Disordered" evidence="1">
    <location>
        <begin position="76"/>
        <end position="136"/>
    </location>
</feature>
<sequence length="136" mass="15162">MQTGEPSLVDQHNLNRLITDRNVIHPASTQIARQLNFMSHHQQQAVRTLIEMIIITGTPETVYEILRATTFMADLADSSDDEEPTQSGHYSDGTHFSEEEGTDREDTIDSDGTSNGKHKPRSDGEGSDMDTESDEE</sequence>
<evidence type="ECO:0000313" key="3">
    <source>
        <dbReference type="Proteomes" id="UP001383192"/>
    </source>
</evidence>
<proteinExistence type="predicted"/>
<protein>
    <submittedName>
        <fullName evidence="2">Uncharacterized protein</fullName>
    </submittedName>
</protein>
<accession>A0AAW0C6A4</accession>
<dbReference type="EMBL" id="JAYKXP010000060">
    <property type="protein sequence ID" value="KAK7033686.1"/>
    <property type="molecule type" value="Genomic_DNA"/>
</dbReference>
<feature type="compositionally biased region" description="Acidic residues" evidence="1">
    <location>
        <begin position="125"/>
        <end position="136"/>
    </location>
</feature>
<evidence type="ECO:0000313" key="2">
    <source>
        <dbReference type="EMBL" id="KAK7033686.1"/>
    </source>
</evidence>
<reference evidence="2 3" key="1">
    <citation type="submission" date="2024-01" db="EMBL/GenBank/DDBJ databases">
        <title>A draft genome for a cacao thread blight-causing isolate of Paramarasmius palmivorus.</title>
        <authorList>
            <person name="Baruah I.K."/>
            <person name="Bukari Y."/>
            <person name="Amoako-Attah I."/>
            <person name="Meinhardt L.W."/>
            <person name="Bailey B.A."/>
            <person name="Cohen S.P."/>
        </authorList>
    </citation>
    <scope>NUCLEOTIDE SEQUENCE [LARGE SCALE GENOMIC DNA]</scope>
    <source>
        <strain evidence="2 3">GH-12</strain>
    </source>
</reference>
<gene>
    <name evidence="2" type="ORF">VNI00_012686</name>
</gene>